<proteinExistence type="predicted"/>
<dbReference type="InterPro" id="IPR042099">
    <property type="entry name" value="ANL_N_sf"/>
</dbReference>
<reference evidence="4" key="1">
    <citation type="submission" date="2016-03" db="EMBL/GenBank/DDBJ databases">
        <title>Complete genome sequence of Solimmundus cernigliae, representing a novel lineage of polycyclic aromatic hydrocarbon degraders within the Gammaproteobacteria.</title>
        <authorList>
            <person name="Singleton D.R."/>
            <person name="Dickey A.N."/>
            <person name="Scholl E.H."/>
            <person name="Wright F.A."/>
            <person name="Aitken M.D."/>
        </authorList>
    </citation>
    <scope>NUCLEOTIDE SEQUENCE [LARGE SCALE GENOMIC DNA]</scope>
    <source>
        <strain evidence="4">TR3.2</strain>
    </source>
</reference>
<accession>A0A1B1YXG3</accession>
<dbReference type="KEGG" id="gbi:PG2T_05040"/>
<dbReference type="STRING" id="1810504.PG2T_05040"/>
<dbReference type="InterPro" id="IPR050237">
    <property type="entry name" value="ATP-dep_AMP-bd_enzyme"/>
</dbReference>
<keyword evidence="4" id="KW-1185">Reference proteome</keyword>
<dbReference type="EMBL" id="CP014671">
    <property type="protein sequence ID" value="ANX05495.1"/>
    <property type="molecule type" value="Genomic_DNA"/>
</dbReference>
<keyword evidence="1" id="KW-0436">Ligase</keyword>
<dbReference type="PANTHER" id="PTHR43767:SF8">
    <property type="entry name" value="LONG-CHAIN-FATTY-ACID--COA LIGASE"/>
    <property type="match status" value="1"/>
</dbReference>
<dbReference type="AlphaFoldDB" id="A0A1B1YXG3"/>
<evidence type="ECO:0000313" key="3">
    <source>
        <dbReference type="EMBL" id="ANX05495.1"/>
    </source>
</evidence>
<dbReference type="InterPro" id="IPR000873">
    <property type="entry name" value="AMP-dep_synth/lig_dom"/>
</dbReference>
<evidence type="ECO:0000313" key="4">
    <source>
        <dbReference type="Proteomes" id="UP000092952"/>
    </source>
</evidence>
<dbReference type="GO" id="GO:0016874">
    <property type="term" value="F:ligase activity"/>
    <property type="evidence" value="ECO:0007669"/>
    <property type="project" value="UniProtKB-KW"/>
</dbReference>
<dbReference type="Gene3D" id="3.30.300.30">
    <property type="match status" value="1"/>
</dbReference>
<organism evidence="3 4">
    <name type="scientific">Immundisolibacter cernigliae</name>
    <dbReference type="NCBI Taxonomy" id="1810504"/>
    <lineage>
        <taxon>Bacteria</taxon>
        <taxon>Pseudomonadati</taxon>
        <taxon>Pseudomonadota</taxon>
        <taxon>Gammaproteobacteria</taxon>
        <taxon>Immundisolibacterales</taxon>
        <taxon>Immundisolibacteraceae</taxon>
        <taxon>Immundisolibacter</taxon>
    </lineage>
</organism>
<dbReference type="InterPro" id="IPR045851">
    <property type="entry name" value="AMP-bd_C_sf"/>
</dbReference>
<dbReference type="Gene3D" id="3.40.50.12780">
    <property type="entry name" value="N-terminal domain of ligase-like"/>
    <property type="match status" value="1"/>
</dbReference>
<feature type="domain" description="AMP-dependent synthetase/ligase" evidence="2">
    <location>
        <begin position="109"/>
        <end position="279"/>
    </location>
</feature>
<dbReference type="Proteomes" id="UP000092952">
    <property type="component" value="Chromosome"/>
</dbReference>
<gene>
    <name evidence="3" type="ORF">PG2T_05040</name>
</gene>
<dbReference type="Pfam" id="PF00501">
    <property type="entry name" value="AMP-binding"/>
    <property type="match status" value="1"/>
</dbReference>
<dbReference type="PANTHER" id="PTHR43767">
    <property type="entry name" value="LONG-CHAIN-FATTY-ACID--COA LIGASE"/>
    <property type="match status" value="1"/>
</dbReference>
<evidence type="ECO:0000256" key="1">
    <source>
        <dbReference type="ARBA" id="ARBA00022598"/>
    </source>
</evidence>
<dbReference type="InParanoid" id="A0A1B1YXG3"/>
<dbReference type="SUPFAM" id="SSF56801">
    <property type="entry name" value="Acetyl-CoA synthetase-like"/>
    <property type="match status" value="1"/>
</dbReference>
<name>A0A1B1YXG3_9GAMM</name>
<evidence type="ECO:0000259" key="2">
    <source>
        <dbReference type="Pfam" id="PF00501"/>
    </source>
</evidence>
<protein>
    <recommendedName>
        <fullName evidence="2">AMP-dependent synthetase/ligase domain-containing protein</fullName>
    </recommendedName>
</protein>
<sequence>MDLNHPPGPVAWRGSGGVSRRRFLSDVLALASRLPDATHALNLCEDRYRFMTAFAAVCLRGQTNLLPPSHAPGVMAQIVGAYPGCYGLADTVPPDLPLTWIGVSDETGADTAPHAVPTLLQDHIAALVFTSGSTGTPQVHAKTWGTLARTAQLIAQRFLGEGVAAANIVATVPPQHMYGLETTVMMALASGCAVHAGRTFFPAELRDALAQVPAPRVLVTTPVHLRAFLAAGGPFPALQLIVSATAPLAAELAAAAEAALGAPVHEIYGCTEAGSMATRHTVATPVWQLFPGMHLSRHDGTDLVHGEHLPAPVTLPDRVDDLGDGRFHLRGRSTDLLKVAGKRASLSELTAHLLRIPGVVDAVVFVPEAARGGEARPAALVVAPDLGEAHILAALGTMVDPVFLPRPLVRVARLPRNTVGKLPQAALQAELERGRA</sequence>